<keyword evidence="12" id="KW-1185">Reference proteome</keyword>
<dbReference type="InterPro" id="IPR036526">
    <property type="entry name" value="C-N_Hydrolase_sf"/>
</dbReference>
<feature type="transmembrane region" description="Helical" evidence="9">
    <location>
        <begin position="118"/>
        <end position="137"/>
    </location>
</feature>
<comment type="subcellular location">
    <subcellularLocation>
        <location evidence="1 9">Cell membrane</location>
        <topology evidence="1 9">Multi-pass membrane protein</topology>
    </subcellularLocation>
</comment>
<evidence type="ECO:0000256" key="2">
    <source>
        <dbReference type="ARBA" id="ARBA00010065"/>
    </source>
</evidence>
<dbReference type="GO" id="GO:0016410">
    <property type="term" value="F:N-acyltransferase activity"/>
    <property type="evidence" value="ECO:0007669"/>
    <property type="project" value="UniProtKB-UniRule"/>
</dbReference>
<protein>
    <recommendedName>
        <fullName evidence="9">Apolipoprotein N-acyltransferase</fullName>
        <shortName evidence="9">ALP N-acyltransferase</shortName>
        <ecNumber evidence="9">2.3.1.269</ecNumber>
    </recommendedName>
</protein>
<feature type="transmembrane region" description="Helical" evidence="9">
    <location>
        <begin position="56"/>
        <end position="76"/>
    </location>
</feature>
<evidence type="ECO:0000313" key="12">
    <source>
        <dbReference type="Proteomes" id="UP000198893"/>
    </source>
</evidence>
<reference evidence="11 12" key="1">
    <citation type="submission" date="2016-10" db="EMBL/GenBank/DDBJ databases">
        <authorList>
            <person name="de Groot N.N."/>
        </authorList>
    </citation>
    <scope>NUCLEOTIDE SEQUENCE [LARGE SCALE GENOMIC DNA]</scope>
    <source>
        <strain evidence="11 12">DSM 27842</strain>
    </source>
</reference>
<dbReference type="GO" id="GO:0005886">
    <property type="term" value="C:plasma membrane"/>
    <property type="evidence" value="ECO:0007669"/>
    <property type="project" value="UniProtKB-SubCell"/>
</dbReference>
<evidence type="ECO:0000256" key="3">
    <source>
        <dbReference type="ARBA" id="ARBA00022475"/>
    </source>
</evidence>
<name>A0A1H8NYM1_9RHOB</name>
<comment type="pathway">
    <text evidence="9">Protein modification; lipoprotein biosynthesis (N-acyl transfer).</text>
</comment>
<evidence type="ECO:0000256" key="4">
    <source>
        <dbReference type="ARBA" id="ARBA00022679"/>
    </source>
</evidence>
<sequence length="490" mass="52302">MTDPGARAGALPLFMSAGAGAFAALGQAPVSLSPFTLMGLVLAVHLFAGTPSPRRAALIGWAFGAGYFALALNWIVEPFLVDVPRHGWMAPFALVFMAGGLALFWGLAFGLARWLSRAAWPLIPTLAGAEILRAKLFTGFPWAMPSQVLVDGAAGQLAAFLGPHGLNLLLFFAAWAIARAPRLGAYALALGVVVAMLWPLPPAMSPDEDRPLIRLVQPNAPQHLKWDPDHAPRFLARALESTRPGAQPPDLVIWPETSVPSELSAAGETLARIAEAAGGVPVVLGLQRGEGYRYYNSAILLGAQGQIADTYDKHHLVPFGEYMPFGGLMSRLGLYGLAADEGFGFSPGPGPRLMDLGELGTALPLICYEVVFPRDVRGAPERPEFLMQLTNDAWFGRFSGPYQHLAQARMRAIEQGLPLVRAANTGVSAVIDARGRILTSLDLGEGGHVEARLPVPHAPTLYARVGDLPLSIVLLLLHLALIARRFAKSD</sequence>
<feature type="transmembrane region" description="Helical" evidence="9">
    <location>
        <begin position="157"/>
        <end position="176"/>
    </location>
</feature>
<dbReference type="GO" id="GO:0042158">
    <property type="term" value="P:lipoprotein biosynthetic process"/>
    <property type="evidence" value="ECO:0007669"/>
    <property type="project" value="UniProtKB-UniRule"/>
</dbReference>
<dbReference type="STRING" id="569882.SAMN04490248_10465"/>
<keyword evidence="8 9" id="KW-0012">Acyltransferase</keyword>
<feature type="transmembrane region" description="Helical" evidence="9">
    <location>
        <begin position="33"/>
        <end position="49"/>
    </location>
</feature>
<evidence type="ECO:0000313" key="11">
    <source>
        <dbReference type="EMBL" id="SEO34729.1"/>
    </source>
</evidence>
<dbReference type="OrthoDB" id="9804277at2"/>
<keyword evidence="4 9" id="KW-0808">Transferase</keyword>
<dbReference type="PROSITE" id="PS50263">
    <property type="entry name" value="CN_HYDROLASE"/>
    <property type="match status" value="1"/>
</dbReference>
<dbReference type="PANTHER" id="PTHR38686:SF1">
    <property type="entry name" value="APOLIPOPROTEIN N-ACYLTRANSFERASE"/>
    <property type="match status" value="1"/>
</dbReference>
<dbReference type="UniPathway" id="UPA00666"/>
<evidence type="ECO:0000256" key="1">
    <source>
        <dbReference type="ARBA" id="ARBA00004651"/>
    </source>
</evidence>
<keyword evidence="7 9" id="KW-0472">Membrane</keyword>
<dbReference type="InterPro" id="IPR004563">
    <property type="entry name" value="Apolipo_AcylTrfase"/>
</dbReference>
<keyword evidence="5 9" id="KW-0812">Transmembrane</keyword>
<dbReference type="PANTHER" id="PTHR38686">
    <property type="entry name" value="APOLIPOPROTEIN N-ACYLTRANSFERASE"/>
    <property type="match status" value="1"/>
</dbReference>
<feature type="transmembrane region" description="Helical" evidence="9">
    <location>
        <begin position="183"/>
        <end position="200"/>
    </location>
</feature>
<comment type="catalytic activity">
    <reaction evidence="9">
        <text>N-terminal S-1,2-diacyl-sn-glyceryl-L-cysteinyl-[lipoprotein] + a glycerophospholipid = N-acyl-S-1,2-diacyl-sn-glyceryl-L-cysteinyl-[lipoprotein] + a 2-acyl-sn-glycero-3-phospholipid + H(+)</text>
        <dbReference type="Rhea" id="RHEA:48228"/>
        <dbReference type="Rhea" id="RHEA-COMP:14681"/>
        <dbReference type="Rhea" id="RHEA-COMP:14684"/>
        <dbReference type="ChEBI" id="CHEBI:15378"/>
        <dbReference type="ChEBI" id="CHEBI:136912"/>
        <dbReference type="ChEBI" id="CHEBI:140656"/>
        <dbReference type="ChEBI" id="CHEBI:140657"/>
        <dbReference type="ChEBI" id="CHEBI:140660"/>
        <dbReference type="EC" id="2.3.1.269"/>
    </reaction>
</comment>
<feature type="domain" description="CN hydrolase" evidence="10">
    <location>
        <begin position="216"/>
        <end position="455"/>
    </location>
</feature>
<proteinExistence type="inferred from homology"/>
<comment type="similarity">
    <text evidence="2 9">Belongs to the CN hydrolase family. Apolipoprotein N-acyltransferase subfamily.</text>
</comment>
<dbReference type="HAMAP" id="MF_01148">
    <property type="entry name" value="Lnt"/>
    <property type="match status" value="1"/>
</dbReference>
<keyword evidence="3 9" id="KW-1003">Cell membrane</keyword>
<feature type="transmembrane region" description="Helical" evidence="9">
    <location>
        <begin position="88"/>
        <end position="111"/>
    </location>
</feature>
<dbReference type="SUPFAM" id="SSF56317">
    <property type="entry name" value="Carbon-nitrogen hydrolase"/>
    <property type="match status" value="1"/>
</dbReference>
<evidence type="ECO:0000256" key="8">
    <source>
        <dbReference type="ARBA" id="ARBA00023315"/>
    </source>
</evidence>
<evidence type="ECO:0000256" key="5">
    <source>
        <dbReference type="ARBA" id="ARBA00022692"/>
    </source>
</evidence>
<dbReference type="Pfam" id="PF00795">
    <property type="entry name" value="CN_hydrolase"/>
    <property type="match status" value="1"/>
</dbReference>
<evidence type="ECO:0000256" key="7">
    <source>
        <dbReference type="ARBA" id="ARBA00023136"/>
    </source>
</evidence>
<dbReference type="InterPro" id="IPR003010">
    <property type="entry name" value="C-N_Hydrolase"/>
</dbReference>
<dbReference type="EMBL" id="FODS01000004">
    <property type="protein sequence ID" value="SEO34729.1"/>
    <property type="molecule type" value="Genomic_DNA"/>
</dbReference>
<keyword evidence="6 9" id="KW-1133">Transmembrane helix</keyword>
<dbReference type="InterPro" id="IPR045378">
    <property type="entry name" value="LNT_N"/>
</dbReference>
<dbReference type="Proteomes" id="UP000198893">
    <property type="component" value="Unassembled WGS sequence"/>
</dbReference>
<evidence type="ECO:0000259" key="10">
    <source>
        <dbReference type="PROSITE" id="PS50263"/>
    </source>
</evidence>
<comment type="function">
    <text evidence="9">Catalyzes the phospholipid dependent N-acylation of the N-terminal cysteine of apolipoprotein, the last step in lipoprotein maturation.</text>
</comment>
<dbReference type="Pfam" id="PF20154">
    <property type="entry name" value="LNT_N"/>
    <property type="match status" value="1"/>
</dbReference>
<dbReference type="EC" id="2.3.1.269" evidence="9"/>
<evidence type="ECO:0000256" key="9">
    <source>
        <dbReference type="HAMAP-Rule" id="MF_01148"/>
    </source>
</evidence>
<gene>
    <name evidence="9" type="primary">lnt</name>
    <name evidence="11" type="ORF">SAMN04490248_10465</name>
</gene>
<organism evidence="11 12">
    <name type="scientific">Salinihabitans flavidus</name>
    <dbReference type="NCBI Taxonomy" id="569882"/>
    <lineage>
        <taxon>Bacteria</taxon>
        <taxon>Pseudomonadati</taxon>
        <taxon>Pseudomonadota</taxon>
        <taxon>Alphaproteobacteria</taxon>
        <taxon>Rhodobacterales</taxon>
        <taxon>Roseobacteraceae</taxon>
        <taxon>Salinihabitans</taxon>
    </lineage>
</organism>
<dbReference type="RefSeq" id="WP_093116068.1">
    <property type="nucleotide sequence ID" value="NZ_FODS01000004.1"/>
</dbReference>
<accession>A0A1H8NYM1</accession>
<dbReference type="AlphaFoldDB" id="A0A1H8NYM1"/>
<keyword evidence="11" id="KW-0449">Lipoprotein</keyword>
<dbReference type="Gene3D" id="3.60.110.10">
    <property type="entry name" value="Carbon-nitrogen hydrolase"/>
    <property type="match status" value="1"/>
</dbReference>
<dbReference type="NCBIfam" id="TIGR00546">
    <property type="entry name" value="lnt"/>
    <property type="match status" value="1"/>
</dbReference>
<evidence type="ECO:0000256" key="6">
    <source>
        <dbReference type="ARBA" id="ARBA00022989"/>
    </source>
</evidence>
<dbReference type="CDD" id="cd07571">
    <property type="entry name" value="ALP_N-acyl_transferase"/>
    <property type="match status" value="1"/>
</dbReference>